<dbReference type="CDD" id="cd04301">
    <property type="entry name" value="NAT_SF"/>
    <property type="match status" value="1"/>
</dbReference>
<evidence type="ECO:0000259" key="1">
    <source>
        <dbReference type="PROSITE" id="PS51186"/>
    </source>
</evidence>
<dbReference type="RefSeq" id="WP_284387463.1">
    <property type="nucleotide sequence ID" value="NZ_BSNG01000001.1"/>
</dbReference>
<dbReference type="InterPro" id="IPR016181">
    <property type="entry name" value="Acyl_CoA_acyltransferase"/>
</dbReference>
<reference evidence="2" key="2">
    <citation type="submission" date="2023-01" db="EMBL/GenBank/DDBJ databases">
        <title>Draft genome sequence of Devosia yakushimensis strain NBRC 103855.</title>
        <authorList>
            <person name="Sun Q."/>
            <person name="Mori K."/>
        </authorList>
    </citation>
    <scope>NUCLEOTIDE SEQUENCE</scope>
    <source>
        <strain evidence="2">NBRC 103855</strain>
    </source>
</reference>
<dbReference type="EMBL" id="BSNG01000001">
    <property type="protein sequence ID" value="GLQ08498.1"/>
    <property type="molecule type" value="Genomic_DNA"/>
</dbReference>
<dbReference type="Pfam" id="PF00583">
    <property type="entry name" value="Acetyltransf_1"/>
    <property type="match status" value="1"/>
</dbReference>
<name>A0ABQ5U972_9HYPH</name>
<proteinExistence type="predicted"/>
<protein>
    <submittedName>
        <fullName evidence="2">N-acetyltransferase GCN5</fullName>
    </submittedName>
</protein>
<keyword evidence="3" id="KW-1185">Reference proteome</keyword>
<organism evidence="2 3">
    <name type="scientific">Devosia yakushimensis</name>
    <dbReference type="NCBI Taxonomy" id="470028"/>
    <lineage>
        <taxon>Bacteria</taxon>
        <taxon>Pseudomonadati</taxon>
        <taxon>Pseudomonadota</taxon>
        <taxon>Alphaproteobacteria</taxon>
        <taxon>Hyphomicrobiales</taxon>
        <taxon>Devosiaceae</taxon>
        <taxon>Devosia</taxon>
    </lineage>
</organism>
<dbReference type="InterPro" id="IPR000182">
    <property type="entry name" value="GNAT_dom"/>
</dbReference>
<feature type="domain" description="N-acetyltransferase" evidence="1">
    <location>
        <begin position="22"/>
        <end position="172"/>
    </location>
</feature>
<sequence length="187" mass="20078">MSLHSAPSAAAAAVSASPVRVPSVRYATDADDAFIEELQAIAFGPGRFARTAFRIRERFPIDRSLSLVAEVDGTACGSVWMTPISIGGINGWMLGPLATHPNFRKLGAGKLLAREVTKRALARGDGQFVMLVGDRDYYCPLGWEPTTLGAIKFPGPVDPTRVLLYSEDKSLATTLTGSIAAWRRKDA</sequence>
<gene>
    <name evidence="2" type="ORF">GCM10007913_04300</name>
</gene>
<dbReference type="Proteomes" id="UP001161406">
    <property type="component" value="Unassembled WGS sequence"/>
</dbReference>
<accession>A0ABQ5U972</accession>
<dbReference type="PROSITE" id="PS51186">
    <property type="entry name" value="GNAT"/>
    <property type="match status" value="1"/>
</dbReference>
<reference evidence="2" key="1">
    <citation type="journal article" date="2014" name="Int. J. Syst. Evol. Microbiol.">
        <title>Complete genome of a new Firmicutes species belonging to the dominant human colonic microbiota ('Ruminococcus bicirculans') reveals two chromosomes and a selective capacity to utilize plant glucans.</title>
        <authorList>
            <consortium name="NISC Comparative Sequencing Program"/>
            <person name="Wegmann U."/>
            <person name="Louis P."/>
            <person name="Goesmann A."/>
            <person name="Henrissat B."/>
            <person name="Duncan S.H."/>
            <person name="Flint H.J."/>
        </authorList>
    </citation>
    <scope>NUCLEOTIDE SEQUENCE</scope>
    <source>
        <strain evidence="2">NBRC 103855</strain>
    </source>
</reference>
<evidence type="ECO:0000313" key="3">
    <source>
        <dbReference type="Proteomes" id="UP001161406"/>
    </source>
</evidence>
<dbReference type="SUPFAM" id="SSF55729">
    <property type="entry name" value="Acyl-CoA N-acyltransferases (Nat)"/>
    <property type="match status" value="1"/>
</dbReference>
<dbReference type="Gene3D" id="3.40.630.30">
    <property type="match status" value="1"/>
</dbReference>
<comment type="caution">
    <text evidence="2">The sequence shown here is derived from an EMBL/GenBank/DDBJ whole genome shotgun (WGS) entry which is preliminary data.</text>
</comment>
<evidence type="ECO:0000313" key="2">
    <source>
        <dbReference type="EMBL" id="GLQ08498.1"/>
    </source>
</evidence>